<evidence type="ECO:0000313" key="2">
    <source>
        <dbReference type="EMBL" id="OGM54505.1"/>
    </source>
</evidence>
<sequence length="106" mass="11821">MAKKVTELFWKGLDGVAILAGIPIAIMVVIGLLMKLGETLSGLWNIRLGQVIETVVGTTILGGIIYLPFYIKYRRAKARHIKWHKDHNIPLANNKGQCYCNTLDDS</sequence>
<comment type="caution">
    <text evidence="2">The sequence shown here is derived from an EMBL/GenBank/DDBJ whole genome shotgun (WGS) entry which is preliminary data.</text>
</comment>
<accession>A0A1F8ATF3</accession>
<organism evidence="2 3">
    <name type="scientific">Candidatus Woesebacteria bacterium RIFCSPHIGHO2_12_FULL_41_24</name>
    <dbReference type="NCBI Taxonomy" id="1802510"/>
    <lineage>
        <taxon>Bacteria</taxon>
        <taxon>Candidatus Woeseibacteriota</taxon>
    </lineage>
</organism>
<dbReference type="AlphaFoldDB" id="A0A1F8ATF3"/>
<keyword evidence="1" id="KW-0472">Membrane</keyword>
<name>A0A1F8ATF3_9BACT</name>
<keyword evidence="1" id="KW-1133">Transmembrane helix</keyword>
<keyword evidence="1" id="KW-0812">Transmembrane</keyword>
<proteinExistence type="predicted"/>
<dbReference type="Proteomes" id="UP000178603">
    <property type="component" value="Unassembled WGS sequence"/>
</dbReference>
<evidence type="ECO:0000313" key="3">
    <source>
        <dbReference type="Proteomes" id="UP000178603"/>
    </source>
</evidence>
<gene>
    <name evidence="2" type="ORF">A3E44_00385</name>
</gene>
<protein>
    <submittedName>
        <fullName evidence="2">Uncharacterized protein</fullName>
    </submittedName>
</protein>
<feature type="transmembrane region" description="Helical" evidence="1">
    <location>
        <begin position="12"/>
        <end position="34"/>
    </location>
</feature>
<evidence type="ECO:0000256" key="1">
    <source>
        <dbReference type="SAM" id="Phobius"/>
    </source>
</evidence>
<reference evidence="2 3" key="1">
    <citation type="journal article" date="2016" name="Nat. Commun.">
        <title>Thousands of microbial genomes shed light on interconnected biogeochemical processes in an aquifer system.</title>
        <authorList>
            <person name="Anantharaman K."/>
            <person name="Brown C.T."/>
            <person name="Hug L.A."/>
            <person name="Sharon I."/>
            <person name="Castelle C.J."/>
            <person name="Probst A.J."/>
            <person name="Thomas B.C."/>
            <person name="Singh A."/>
            <person name="Wilkins M.J."/>
            <person name="Karaoz U."/>
            <person name="Brodie E.L."/>
            <person name="Williams K.H."/>
            <person name="Hubbard S.S."/>
            <person name="Banfield J.F."/>
        </authorList>
    </citation>
    <scope>NUCLEOTIDE SEQUENCE [LARGE SCALE GENOMIC DNA]</scope>
</reference>
<dbReference type="EMBL" id="MGGW01000014">
    <property type="protein sequence ID" value="OGM54505.1"/>
    <property type="molecule type" value="Genomic_DNA"/>
</dbReference>
<feature type="transmembrane region" description="Helical" evidence="1">
    <location>
        <begin position="54"/>
        <end position="73"/>
    </location>
</feature>